<dbReference type="EMBL" id="JBJQND010000004">
    <property type="protein sequence ID" value="KAL3879108.1"/>
    <property type="molecule type" value="Genomic_DNA"/>
</dbReference>
<comment type="caution">
    <text evidence="1">The sequence shown here is derived from an EMBL/GenBank/DDBJ whole genome shotgun (WGS) entry which is preliminary data.</text>
</comment>
<dbReference type="Proteomes" id="UP001634394">
    <property type="component" value="Unassembled WGS sequence"/>
</dbReference>
<feature type="non-terminal residue" evidence="1">
    <location>
        <position position="55"/>
    </location>
</feature>
<evidence type="ECO:0000313" key="2">
    <source>
        <dbReference type="Proteomes" id="UP001634394"/>
    </source>
</evidence>
<evidence type="ECO:0000313" key="1">
    <source>
        <dbReference type="EMBL" id="KAL3879108.1"/>
    </source>
</evidence>
<dbReference type="AlphaFoldDB" id="A0ABD3X0U6"/>
<keyword evidence="2" id="KW-1185">Reference proteome</keyword>
<protein>
    <submittedName>
        <fullName evidence="1">Uncharacterized protein</fullName>
    </submittedName>
</protein>
<reference evidence="1 2" key="1">
    <citation type="submission" date="2024-11" db="EMBL/GenBank/DDBJ databases">
        <title>Chromosome-level genome assembly of the freshwater bivalve Anodonta woodiana.</title>
        <authorList>
            <person name="Chen X."/>
        </authorList>
    </citation>
    <scope>NUCLEOTIDE SEQUENCE [LARGE SCALE GENOMIC DNA]</scope>
    <source>
        <strain evidence="1">MN2024</strain>
        <tissue evidence="1">Gills</tissue>
    </source>
</reference>
<proteinExistence type="predicted"/>
<accession>A0ABD3X0U6</accession>
<gene>
    <name evidence="1" type="ORF">ACJMK2_031421</name>
</gene>
<name>A0ABD3X0U6_SINWO</name>
<organism evidence="1 2">
    <name type="scientific">Sinanodonta woodiana</name>
    <name type="common">Chinese pond mussel</name>
    <name type="synonym">Anodonta woodiana</name>
    <dbReference type="NCBI Taxonomy" id="1069815"/>
    <lineage>
        <taxon>Eukaryota</taxon>
        <taxon>Metazoa</taxon>
        <taxon>Spiralia</taxon>
        <taxon>Lophotrochozoa</taxon>
        <taxon>Mollusca</taxon>
        <taxon>Bivalvia</taxon>
        <taxon>Autobranchia</taxon>
        <taxon>Heteroconchia</taxon>
        <taxon>Palaeoheterodonta</taxon>
        <taxon>Unionida</taxon>
        <taxon>Unionoidea</taxon>
        <taxon>Unionidae</taxon>
        <taxon>Unioninae</taxon>
        <taxon>Sinanodonta</taxon>
    </lineage>
</organism>
<sequence length="55" mass="6502">LHHALCNGVPPWHHRWIPADDDANDGSDVHGFWGDYVRRLHHNLRLLQNLYQPIQ</sequence>
<feature type="non-terminal residue" evidence="1">
    <location>
        <position position="1"/>
    </location>
</feature>